<evidence type="ECO:0000313" key="1">
    <source>
        <dbReference type="EMBL" id="GAG06025.1"/>
    </source>
</evidence>
<sequence>MAGAVVAKSMGLEKVKYFDPKRLKNIAVRHVTKMYKRVVDQGKDARGKGFKGYTPEYQKLKDRRFKKKDGQSYKNVPVFASENKREDFVLRGKTMFNLRERGVGKDYYNIGWEGEAAAIVEGNASRGRDIINSIPDDEFVWVTKELGIAIEREWKKLKNVVITVGK</sequence>
<accession>X0UKB9</accession>
<proteinExistence type="predicted"/>
<protein>
    <submittedName>
        <fullName evidence="1">Uncharacterized protein</fullName>
    </submittedName>
</protein>
<organism evidence="1">
    <name type="scientific">marine sediment metagenome</name>
    <dbReference type="NCBI Taxonomy" id="412755"/>
    <lineage>
        <taxon>unclassified sequences</taxon>
        <taxon>metagenomes</taxon>
        <taxon>ecological metagenomes</taxon>
    </lineage>
</organism>
<reference evidence="1" key="1">
    <citation type="journal article" date="2014" name="Front. Microbiol.">
        <title>High frequency of phylogenetically diverse reductive dehalogenase-homologous genes in deep subseafloor sedimentary metagenomes.</title>
        <authorList>
            <person name="Kawai M."/>
            <person name="Futagami T."/>
            <person name="Toyoda A."/>
            <person name="Takaki Y."/>
            <person name="Nishi S."/>
            <person name="Hori S."/>
            <person name="Arai W."/>
            <person name="Tsubouchi T."/>
            <person name="Morono Y."/>
            <person name="Uchiyama I."/>
            <person name="Ito T."/>
            <person name="Fujiyama A."/>
            <person name="Inagaki F."/>
            <person name="Takami H."/>
        </authorList>
    </citation>
    <scope>NUCLEOTIDE SEQUENCE</scope>
    <source>
        <strain evidence="1">Expedition CK06-06</strain>
    </source>
</reference>
<comment type="caution">
    <text evidence="1">The sequence shown here is derived from an EMBL/GenBank/DDBJ whole genome shotgun (WGS) entry which is preliminary data.</text>
</comment>
<dbReference type="AlphaFoldDB" id="X0UKB9"/>
<gene>
    <name evidence="1" type="ORF">S01H1_42348</name>
</gene>
<dbReference type="EMBL" id="BARS01026922">
    <property type="protein sequence ID" value="GAG06025.1"/>
    <property type="molecule type" value="Genomic_DNA"/>
</dbReference>
<name>X0UKB9_9ZZZZ</name>